<evidence type="ECO:0000256" key="3">
    <source>
        <dbReference type="ARBA" id="ARBA00022723"/>
    </source>
</evidence>
<dbReference type="InterPro" id="IPR006121">
    <property type="entry name" value="HMA_dom"/>
</dbReference>
<accession>A0ABR0G276</accession>
<dbReference type="InterPro" id="IPR001757">
    <property type="entry name" value="P_typ_ATPase"/>
</dbReference>
<comment type="subcellular location">
    <subcellularLocation>
        <location evidence="1 7">Membrane</location>
    </subcellularLocation>
</comment>
<dbReference type="NCBIfam" id="TIGR01511">
    <property type="entry name" value="ATPase-IB1_Cu"/>
    <property type="match status" value="1"/>
</dbReference>
<dbReference type="GeneID" id="87913233"/>
<dbReference type="SUPFAM" id="SSF81665">
    <property type="entry name" value="Calcium ATPase, transmembrane domain M"/>
    <property type="match status" value="1"/>
</dbReference>
<dbReference type="Pfam" id="PF24534">
    <property type="entry name" value="HMA_PCA1"/>
    <property type="match status" value="1"/>
</dbReference>
<gene>
    <name evidence="10" type="ORF">QC762_704720</name>
</gene>
<reference evidence="10 11" key="1">
    <citation type="journal article" date="2023" name="bioRxiv">
        <title>High-quality genome assemblies of four members of thePodospora anserinaspecies complex.</title>
        <authorList>
            <person name="Ament-Velasquez S.L."/>
            <person name="Vogan A.A."/>
            <person name="Wallerman O."/>
            <person name="Hartmann F."/>
            <person name="Gautier V."/>
            <person name="Silar P."/>
            <person name="Giraud T."/>
            <person name="Johannesson H."/>
        </authorList>
    </citation>
    <scope>NUCLEOTIDE SEQUENCE [LARGE SCALE GENOMIC DNA]</scope>
    <source>
        <strain evidence="10 11">CBS 415.72m</strain>
    </source>
</reference>
<comment type="caution">
    <text evidence="10">The sequence shown here is derived from an EMBL/GenBank/DDBJ whole genome shotgun (WGS) entry which is preliminary data.</text>
</comment>
<dbReference type="RefSeq" id="XP_062738804.1">
    <property type="nucleotide sequence ID" value="XM_062893326.1"/>
</dbReference>
<dbReference type="Gene3D" id="2.70.150.10">
    <property type="entry name" value="Calcium-transporting ATPase, cytoplasmic transduction domain A"/>
    <property type="match status" value="1"/>
</dbReference>
<dbReference type="InterPro" id="IPR008250">
    <property type="entry name" value="ATPase_P-typ_transduc_dom_A_sf"/>
</dbReference>
<dbReference type="InterPro" id="IPR056236">
    <property type="entry name" value="HMA_PCA1"/>
</dbReference>
<dbReference type="PROSITE" id="PS00154">
    <property type="entry name" value="ATPASE_E1_E2"/>
    <property type="match status" value="1"/>
</dbReference>
<dbReference type="InterPro" id="IPR027256">
    <property type="entry name" value="P-typ_ATPase_IB"/>
</dbReference>
<dbReference type="PANTHER" id="PTHR46594:SF4">
    <property type="entry name" value="P-TYPE CATION-TRANSPORTING ATPASE"/>
    <property type="match status" value="1"/>
</dbReference>
<keyword evidence="5 7" id="KW-1133">Transmembrane helix</keyword>
<keyword evidence="6 7" id="KW-0472">Membrane</keyword>
<dbReference type="EMBL" id="JAFFHA010000009">
    <property type="protein sequence ID" value="KAK4649829.1"/>
    <property type="molecule type" value="Genomic_DNA"/>
</dbReference>
<evidence type="ECO:0000313" key="11">
    <source>
        <dbReference type="Proteomes" id="UP001323405"/>
    </source>
</evidence>
<feature type="transmembrane region" description="Helical" evidence="7">
    <location>
        <begin position="1032"/>
        <end position="1051"/>
    </location>
</feature>
<name>A0ABR0G276_9PEZI</name>
<dbReference type="NCBIfam" id="TIGR01525">
    <property type="entry name" value="ATPase-IB_hvy"/>
    <property type="match status" value="1"/>
</dbReference>
<proteinExistence type="inferred from homology"/>
<feature type="region of interest" description="Disordered" evidence="8">
    <location>
        <begin position="1"/>
        <end position="36"/>
    </location>
</feature>
<evidence type="ECO:0000256" key="1">
    <source>
        <dbReference type="ARBA" id="ARBA00004370"/>
    </source>
</evidence>
<evidence type="ECO:0000313" key="10">
    <source>
        <dbReference type="EMBL" id="KAK4649829.1"/>
    </source>
</evidence>
<evidence type="ECO:0000256" key="7">
    <source>
        <dbReference type="RuleBase" id="RU362081"/>
    </source>
</evidence>
<feature type="domain" description="HMA" evidence="9">
    <location>
        <begin position="252"/>
        <end position="317"/>
    </location>
</feature>
<dbReference type="SFLD" id="SFLDF00027">
    <property type="entry name" value="p-type_atpase"/>
    <property type="match status" value="1"/>
</dbReference>
<organism evidence="10 11">
    <name type="scientific">Podospora pseudocomata</name>
    <dbReference type="NCBI Taxonomy" id="2093779"/>
    <lineage>
        <taxon>Eukaryota</taxon>
        <taxon>Fungi</taxon>
        <taxon>Dikarya</taxon>
        <taxon>Ascomycota</taxon>
        <taxon>Pezizomycotina</taxon>
        <taxon>Sordariomycetes</taxon>
        <taxon>Sordariomycetidae</taxon>
        <taxon>Sordariales</taxon>
        <taxon>Podosporaceae</taxon>
        <taxon>Podospora</taxon>
    </lineage>
</organism>
<dbReference type="InterPro" id="IPR023298">
    <property type="entry name" value="ATPase_P-typ_TM_dom_sf"/>
</dbReference>
<dbReference type="PANTHER" id="PTHR46594">
    <property type="entry name" value="P-TYPE CATION-TRANSPORTING ATPASE"/>
    <property type="match status" value="1"/>
</dbReference>
<dbReference type="InterPro" id="IPR059000">
    <property type="entry name" value="ATPase_P-type_domA"/>
</dbReference>
<feature type="compositionally biased region" description="Basic and acidic residues" evidence="8">
    <location>
        <begin position="19"/>
        <end position="33"/>
    </location>
</feature>
<comment type="similarity">
    <text evidence="7">Belongs to the cation transport ATPase (P-type) (TC 3.A.3) family. Type IB subfamily.</text>
</comment>
<feature type="transmembrane region" description="Helical" evidence="7">
    <location>
        <begin position="649"/>
        <end position="670"/>
    </location>
</feature>
<keyword evidence="3 7" id="KW-0479">Metal-binding</keyword>
<dbReference type="SFLD" id="SFLDG00002">
    <property type="entry name" value="C1.7:_P-type_atpase_like"/>
    <property type="match status" value="1"/>
</dbReference>
<dbReference type="InterPro" id="IPR044492">
    <property type="entry name" value="P_typ_ATPase_HD_dom"/>
</dbReference>
<dbReference type="Pfam" id="PF00122">
    <property type="entry name" value="E1-E2_ATPase"/>
    <property type="match status" value="1"/>
</dbReference>
<dbReference type="Gene3D" id="3.40.1110.10">
    <property type="entry name" value="Calcium-transporting ATPase, cytoplasmic domain N"/>
    <property type="match status" value="1"/>
</dbReference>
<dbReference type="Gene3D" id="3.40.50.1000">
    <property type="entry name" value="HAD superfamily/HAD-like"/>
    <property type="match status" value="1"/>
</dbReference>
<dbReference type="NCBIfam" id="TIGR01494">
    <property type="entry name" value="ATPase_P-type"/>
    <property type="match status" value="1"/>
</dbReference>
<dbReference type="Proteomes" id="UP001323405">
    <property type="component" value="Unassembled WGS sequence"/>
</dbReference>
<dbReference type="Pfam" id="PF00403">
    <property type="entry name" value="HMA"/>
    <property type="match status" value="1"/>
</dbReference>
<dbReference type="SUPFAM" id="SSF81653">
    <property type="entry name" value="Calcium ATPase, transduction domain A"/>
    <property type="match status" value="1"/>
</dbReference>
<dbReference type="SUPFAM" id="SSF55008">
    <property type="entry name" value="HMA, heavy metal-associated domain"/>
    <property type="match status" value="1"/>
</dbReference>
<evidence type="ECO:0000256" key="8">
    <source>
        <dbReference type="SAM" id="MobiDB-lite"/>
    </source>
</evidence>
<keyword evidence="7" id="KW-0547">Nucleotide-binding</keyword>
<evidence type="ECO:0000256" key="5">
    <source>
        <dbReference type="ARBA" id="ARBA00022989"/>
    </source>
</evidence>
<feature type="compositionally biased region" description="Basic residues" evidence="8">
    <location>
        <begin position="88"/>
        <end position="99"/>
    </location>
</feature>
<keyword evidence="2 7" id="KW-0812">Transmembrane</keyword>
<dbReference type="CDD" id="cd00371">
    <property type="entry name" value="HMA"/>
    <property type="match status" value="1"/>
</dbReference>
<feature type="region of interest" description="Disordered" evidence="8">
    <location>
        <begin position="70"/>
        <end position="99"/>
    </location>
</feature>
<dbReference type="PROSITE" id="PS50846">
    <property type="entry name" value="HMA_2"/>
    <property type="match status" value="1"/>
</dbReference>
<feature type="compositionally biased region" description="Polar residues" evidence="8">
    <location>
        <begin position="77"/>
        <end position="86"/>
    </location>
</feature>
<evidence type="ECO:0000259" key="9">
    <source>
        <dbReference type="PROSITE" id="PS50846"/>
    </source>
</evidence>
<dbReference type="InterPro" id="IPR018303">
    <property type="entry name" value="ATPase_P-typ_P_site"/>
</dbReference>
<dbReference type="InterPro" id="IPR036163">
    <property type="entry name" value="HMA_dom_sf"/>
</dbReference>
<dbReference type="InterPro" id="IPR023299">
    <property type="entry name" value="ATPase_P-typ_cyto_dom_N"/>
</dbReference>
<keyword evidence="7" id="KW-0067">ATP-binding</keyword>
<protein>
    <recommendedName>
        <fullName evidence="9">HMA domain-containing protein</fullName>
    </recommendedName>
</protein>
<keyword evidence="4" id="KW-1278">Translocase</keyword>
<evidence type="ECO:0000256" key="6">
    <source>
        <dbReference type="ARBA" id="ARBA00023136"/>
    </source>
</evidence>
<dbReference type="PRINTS" id="PR00119">
    <property type="entry name" value="CATATPASE"/>
</dbReference>
<dbReference type="SFLD" id="SFLDS00003">
    <property type="entry name" value="Haloacid_Dehalogenase"/>
    <property type="match status" value="1"/>
</dbReference>
<dbReference type="Gene3D" id="3.30.70.100">
    <property type="match status" value="1"/>
</dbReference>
<feature type="transmembrane region" description="Helical" evidence="7">
    <location>
        <begin position="690"/>
        <end position="717"/>
    </location>
</feature>
<dbReference type="SUPFAM" id="SSF56784">
    <property type="entry name" value="HAD-like"/>
    <property type="match status" value="1"/>
</dbReference>
<dbReference type="InterPro" id="IPR023214">
    <property type="entry name" value="HAD_sf"/>
</dbReference>
<keyword evidence="11" id="KW-1185">Reference proteome</keyword>
<sequence>MGCCSGCQPPPAPSFTEQQRADEEQDVSDRLPEQDNATARLEPDCCKGKTSPCCDISCLDRLALRACHDGGSKHKGQAQNRRSSLSCRGRKSKRPCGHHARKTRDSYAATLEALGCICRALLALGQESCCIPDKGPSKERERISTSLSDLAVSVGGFSARPCCPATSKERDGIENCQESCCDVKQQTPAQYGACAGSSATSHHKDRPTLSSIAQHQVHSGSRPGGPTCCDEGPSMEQTGTTLDPEQGLSTHEHIVLSITGMTCTGCETKLHRTLGTFPGIKNLKTSLVLSRAEFDLENRSLVDVMRHVERTTEFKCERVKKGASVDVMVPGGASAFMGERWPKGVTDMALVNDTTVNISYDPQLVGARDLVERGWGVPVELASPQPDASLSNGSRHVKHIGLMTLSSILLTIPVLVLAWAPLHGHEIAYESGSLALATLVQFLVAGPFYPKALKALVFSRVIEMDLLIVLSTSAAYVFSVVSFAFLVTGEPLSTGSFFETSTLLVTLIMVGRYVAALARQKAVESISIRSLQVNTAILVDFHGDHGREIDTRLLQLGDIFKVMPESRIPTDGTTLAGTSEVDESMVTGESRPVVKSPGSPVIAGTSNGLSPLLVRVTRIPGDNTIDTIAAMVDEAKLSKPTMQRLADRVASYFVPVISLLMIITFAIWIAVGIRVRGVSAREAIIEAVTYAITVLIVCCPCAIGLAVPMVVVIATGVGAEHGVIFKSAESIEVAYQAKYVIFDKTGTLTEGKLSVVYYDGTDGELVNMSLLLELLESTKHPVSLAVATFLKDKGVLSSSTVQDIRSLPGKGVQGRGLDGQILQAGNVRWLDVESDLRVQMPQEAGHTVFCFTIDGKLAAVFGLQDTLRKETATTILSLQNRNVAVHVLSGDDDGPVRAVTDQLGIPCSNVRSRCTPADKKSYVEDILSRSPESVVIFCGDGTNDAVVLAQATVGIAISRSLDSTAELAESAADIVLMRPDLKGILTVMDLSRKSVHRIIFNFAWSFAYNLFAVLLAAGAFMSLNNARIPPEFAGLGELVSVLPVILAAVLLKWARF</sequence>
<feature type="transmembrane region" description="Helical" evidence="7">
    <location>
        <begin position="500"/>
        <end position="518"/>
    </location>
</feature>
<feature type="transmembrane region" description="Helical" evidence="7">
    <location>
        <begin position="400"/>
        <end position="421"/>
    </location>
</feature>
<dbReference type="Pfam" id="PF00702">
    <property type="entry name" value="Hydrolase"/>
    <property type="match status" value="1"/>
</dbReference>
<feature type="transmembrane region" description="Helical" evidence="7">
    <location>
        <begin position="466"/>
        <end position="488"/>
    </location>
</feature>
<evidence type="ECO:0000256" key="2">
    <source>
        <dbReference type="ARBA" id="ARBA00022692"/>
    </source>
</evidence>
<dbReference type="InterPro" id="IPR036412">
    <property type="entry name" value="HAD-like_sf"/>
</dbReference>
<feature type="transmembrane region" description="Helical" evidence="7">
    <location>
        <begin position="998"/>
        <end position="1020"/>
    </location>
</feature>
<evidence type="ECO:0000256" key="4">
    <source>
        <dbReference type="ARBA" id="ARBA00022967"/>
    </source>
</evidence>